<dbReference type="SUPFAM" id="SSF56112">
    <property type="entry name" value="Protein kinase-like (PK-like)"/>
    <property type="match status" value="1"/>
</dbReference>
<dbReference type="PANTHER" id="PTHR36348">
    <property type="entry name" value="EXPRESSED PROTEIN"/>
    <property type="match status" value="1"/>
</dbReference>
<accession>A0ABR2YBR8</accession>
<keyword evidence="3" id="KW-1185">Reference proteome</keyword>
<dbReference type="PANTHER" id="PTHR36348:SF1">
    <property type="entry name" value="EXPRESSED PROTEIN"/>
    <property type="match status" value="1"/>
</dbReference>
<organism evidence="2 3">
    <name type="scientific">Coccomyxa subellipsoidea</name>
    <dbReference type="NCBI Taxonomy" id="248742"/>
    <lineage>
        <taxon>Eukaryota</taxon>
        <taxon>Viridiplantae</taxon>
        <taxon>Chlorophyta</taxon>
        <taxon>core chlorophytes</taxon>
        <taxon>Trebouxiophyceae</taxon>
        <taxon>Trebouxiophyceae incertae sedis</taxon>
        <taxon>Coccomyxaceae</taxon>
        <taxon>Coccomyxa</taxon>
    </lineage>
</organism>
<protein>
    <recommendedName>
        <fullName evidence="4">Protein kinase domain-containing protein</fullName>
    </recommendedName>
</protein>
<dbReference type="EMBL" id="JALJOT010000016">
    <property type="protein sequence ID" value="KAK9901974.1"/>
    <property type="molecule type" value="Genomic_DNA"/>
</dbReference>
<comment type="caution">
    <text evidence="2">The sequence shown here is derived from an EMBL/GenBank/DDBJ whole genome shotgun (WGS) entry which is preliminary data.</text>
</comment>
<keyword evidence="1" id="KW-0175">Coiled coil</keyword>
<dbReference type="InterPro" id="IPR011009">
    <property type="entry name" value="Kinase-like_dom_sf"/>
</dbReference>
<feature type="coiled-coil region" evidence="1">
    <location>
        <begin position="375"/>
        <end position="409"/>
    </location>
</feature>
<proteinExistence type="predicted"/>
<reference evidence="2 3" key="1">
    <citation type="journal article" date="2024" name="Nat. Commun.">
        <title>Phylogenomics reveals the evolutionary origins of lichenization in chlorophyte algae.</title>
        <authorList>
            <person name="Puginier C."/>
            <person name="Libourel C."/>
            <person name="Otte J."/>
            <person name="Skaloud P."/>
            <person name="Haon M."/>
            <person name="Grisel S."/>
            <person name="Petersen M."/>
            <person name="Berrin J.G."/>
            <person name="Delaux P.M."/>
            <person name="Dal Grande F."/>
            <person name="Keller J."/>
        </authorList>
    </citation>
    <scope>NUCLEOTIDE SEQUENCE [LARGE SCALE GENOMIC DNA]</scope>
    <source>
        <strain evidence="2 3">SAG 216-7</strain>
    </source>
</reference>
<sequence>MSIRASTSDADVTSSSLSEVAALDKLIDLLRGANGQQQLTQLVAENLLAFDQKFWIRLATRSDAAQSSAEKESLTNLANTVMKIVDAIVKKTNSELADSGRVLQEILAAGANERGEWELPLPAEKVAAMRTALDERAEHLNEALLSNAFAWMRKASEDSLDGMVALLQKVLQLYAARTLTVKGTLPDGDDAEAALERLIAAQEEDWDALLRQEDAQKVGEAAMLAALRKKMELLVLSLPSGSYAQRLFSCFGGGQFFPEPHSRTFTMGEAGMTAHRAQQTQVAALEEARRADQKDKISLLDAKIAAEKQLSLTIAELESVRVTARKANTARKSLKVVQLQKKLDTKTGQLLDSETDEPRAKDEGGKLLCGKEALLEEQQVQLRAQTAQQQQLQAQLQEQAMQLQAAGAEVQRLQQWLEETLAAIPIISETDCTLVGRLGSGGCATVDLYEVKLAVKKPRTEEDALRLRKEALGMAGLNHPNIAKPVCWIRPADGGPLALAIPYLSAGTLDSVLWGTICYGLSAAIFHPELKGVADDVHGLLATAWEMLLGERPLQCELAARYSAHNVIEEFAERITERCQHAGLDASNEWIRVAAAECMGYSGLNEADFEPALQDQEMPREFVRLLQRGLCQQAACGMATMPTLQELREVLQREIENLGQP</sequence>
<evidence type="ECO:0000313" key="2">
    <source>
        <dbReference type="EMBL" id="KAK9901974.1"/>
    </source>
</evidence>
<gene>
    <name evidence="2" type="ORF">WJX75_000007</name>
</gene>
<evidence type="ECO:0000256" key="1">
    <source>
        <dbReference type="SAM" id="Coils"/>
    </source>
</evidence>
<evidence type="ECO:0000313" key="3">
    <source>
        <dbReference type="Proteomes" id="UP001491310"/>
    </source>
</evidence>
<dbReference type="Proteomes" id="UP001491310">
    <property type="component" value="Unassembled WGS sequence"/>
</dbReference>
<name>A0ABR2YBR8_9CHLO</name>
<evidence type="ECO:0008006" key="4">
    <source>
        <dbReference type="Google" id="ProtNLM"/>
    </source>
</evidence>
<dbReference type="Gene3D" id="1.10.510.10">
    <property type="entry name" value="Transferase(Phosphotransferase) domain 1"/>
    <property type="match status" value="1"/>
</dbReference>